<dbReference type="Proteomes" id="UP001361239">
    <property type="component" value="Unassembled WGS sequence"/>
</dbReference>
<sequence>MGTVHKFKRPPKNRGQFRGQTGAQTGGPRPPRDPRGGGRRWWQWKWLPPLAVLALAIGLGLLSTWR</sequence>
<comment type="caution">
    <text evidence="3">The sequence shown here is derived from an EMBL/GenBank/DDBJ whole genome shotgun (WGS) entry which is preliminary data.</text>
</comment>
<reference evidence="3 4" key="1">
    <citation type="submission" date="2024-03" db="EMBL/GenBank/DDBJ databases">
        <authorList>
            <person name="Jo J.-H."/>
        </authorList>
    </citation>
    <scope>NUCLEOTIDE SEQUENCE [LARGE SCALE GENOMIC DNA]</scope>
    <source>
        <strain evidence="3 4">PS1R-30</strain>
    </source>
</reference>
<feature type="compositionally biased region" description="Basic residues" evidence="1">
    <location>
        <begin position="1"/>
        <end position="12"/>
    </location>
</feature>
<name>A0ABU8S2G0_9SPHN</name>
<protein>
    <submittedName>
        <fullName evidence="3">Uncharacterized protein</fullName>
    </submittedName>
</protein>
<evidence type="ECO:0000313" key="3">
    <source>
        <dbReference type="EMBL" id="MEJ5979418.1"/>
    </source>
</evidence>
<feature type="transmembrane region" description="Helical" evidence="2">
    <location>
        <begin position="46"/>
        <end position="65"/>
    </location>
</feature>
<evidence type="ECO:0000313" key="4">
    <source>
        <dbReference type="Proteomes" id="UP001361239"/>
    </source>
</evidence>
<feature type="region of interest" description="Disordered" evidence="1">
    <location>
        <begin position="1"/>
        <end position="39"/>
    </location>
</feature>
<proteinExistence type="predicted"/>
<organism evidence="3 4">
    <name type="scientific">Novosphingobium anseongense</name>
    <dbReference type="NCBI Taxonomy" id="3133436"/>
    <lineage>
        <taxon>Bacteria</taxon>
        <taxon>Pseudomonadati</taxon>
        <taxon>Pseudomonadota</taxon>
        <taxon>Alphaproteobacteria</taxon>
        <taxon>Sphingomonadales</taxon>
        <taxon>Sphingomonadaceae</taxon>
        <taxon>Novosphingobium</taxon>
    </lineage>
</organism>
<accession>A0ABU8S2G0</accession>
<evidence type="ECO:0000256" key="1">
    <source>
        <dbReference type="SAM" id="MobiDB-lite"/>
    </source>
</evidence>
<keyword evidence="2" id="KW-0812">Transmembrane</keyword>
<dbReference type="EMBL" id="JBBHJZ010000008">
    <property type="protein sequence ID" value="MEJ5979418.1"/>
    <property type="molecule type" value="Genomic_DNA"/>
</dbReference>
<evidence type="ECO:0000256" key="2">
    <source>
        <dbReference type="SAM" id="Phobius"/>
    </source>
</evidence>
<keyword evidence="4" id="KW-1185">Reference proteome</keyword>
<keyword evidence="2" id="KW-1133">Transmembrane helix</keyword>
<gene>
    <name evidence="3" type="ORF">WG901_22385</name>
</gene>
<dbReference type="RefSeq" id="WP_339589358.1">
    <property type="nucleotide sequence ID" value="NZ_JBBHJZ010000008.1"/>
</dbReference>
<keyword evidence="2" id="KW-0472">Membrane</keyword>